<keyword evidence="2" id="KW-1185">Reference proteome</keyword>
<dbReference type="EMBL" id="KB445814">
    <property type="protein sequence ID" value="EMD31979.1"/>
    <property type="molecule type" value="Genomic_DNA"/>
</dbReference>
<sequence length="62" mass="6764">ALILYDVLLYAQRAPGLGCQIVQTNNIILAANFICSMGLDAIIFTLTTWKPVNKHSEASSQL</sequence>
<dbReference type="AlphaFoldDB" id="M2P993"/>
<protein>
    <submittedName>
        <fullName evidence="1">Uncharacterized protein</fullName>
    </submittedName>
</protein>
<evidence type="ECO:0000313" key="1">
    <source>
        <dbReference type="EMBL" id="EMD31979.1"/>
    </source>
</evidence>
<dbReference type="HOGENOM" id="CLU_2910226_0_0_1"/>
<reference evidence="1 2" key="1">
    <citation type="journal article" date="2012" name="Proc. Natl. Acad. Sci. U.S.A.">
        <title>Comparative genomics of Ceriporiopsis subvermispora and Phanerochaete chrysosporium provide insight into selective ligninolysis.</title>
        <authorList>
            <person name="Fernandez-Fueyo E."/>
            <person name="Ruiz-Duenas F.J."/>
            <person name="Ferreira P."/>
            <person name="Floudas D."/>
            <person name="Hibbett D.S."/>
            <person name="Canessa P."/>
            <person name="Larrondo L.F."/>
            <person name="James T.Y."/>
            <person name="Seelenfreund D."/>
            <person name="Lobos S."/>
            <person name="Polanco R."/>
            <person name="Tello M."/>
            <person name="Honda Y."/>
            <person name="Watanabe T."/>
            <person name="Watanabe T."/>
            <person name="Ryu J.S."/>
            <person name="Kubicek C.P."/>
            <person name="Schmoll M."/>
            <person name="Gaskell J."/>
            <person name="Hammel K.E."/>
            <person name="St John F.J."/>
            <person name="Vanden Wymelenberg A."/>
            <person name="Sabat G."/>
            <person name="Splinter BonDurant S."/>
            <person name="Syed K."/>
            <person name="Yadav J.S."/>
            <person name="Doddapaneni H."/>
            <person name="Subramanian V."/>
            <person name="Lavin J.L."/>
            <person name="Oguiza J.A."/>
            <person name="Perez G."/>
            <person name="Pisabarro A.G."/>
            <person name="Ramirez L."/>
            <person name="Santoyo F."/>
            <person name="Master E."/>
            <person name="Coutinho P.M."/>
            <person name="Henrissat B."/>
            <person name="Lombard V."/>
            <person name="Magnuson J.K."/>
            <person name="Kuees U."/>
            <person name="Hori C."/>
            <person name="Igarashi K."/>
            <person name="Samejima M."/>
            <person name="Held B.W."/>
            <person name="Barry K.W."/>
            <person name="LaButti K.M."/>
            <person name="Lapidus A."/>
            <person name="Lindquist E.A."/>
            <person name="Lucas S.M."/>
            <person name="Riley R."/>
            <person name="Salamov A.A."/>
            <person name="Hoffmeister D."/>
            <person name="Schwenk D."/>
            <person name="Hadar Y."/>
            <person name="Yarden O."/>
            <person name="de Vries R.P."/>
            <person name="Wiebenga A."/>
            <person name="Stenlid J."/>
            <person name="Eastwood D."/>
            <person name="Grigoriev I.V."/>
            <person name="Berka R.M."/>
            <person name="Blanchette R.A."/>
            <person name="Kersten P."/>
            <person name="Martinez A.T."/>
            <person name="Vicuna R."/>
            <person name="Cullen D."/>
        </authorList>
    </citation>
    <scope>NUCLEOTIDE SEQUENCE [LARGE SCALE GENOMIC DNA]</scope>
    <source>
        <strain evidence="1 2">B</strain>
    </source>
</reference>
<accession>M2P993</accession>
<organism evidence="1 2">
    <name type="scientific">Ceriporiopsis subvermispora (strain B)</name>
    <name type="common">White-rot fungus</name>
    <name type="synonym">Gelatoporia subvermispora</name>
    <dbReference type="NCBI Taxonomy" id="914234"/>
    <lineage>
        <taxon>Eukaryota</taxon>
        <taxon>Fungi</taxon>
        <taxon>Dikarya</taxon>
        <taxon>Basidiomycota</taxon>
        <taxon>Agaricomycotina</taxon>
        <taxon>Agaricomycetes</taxon>
        <taxon>Polyporales</taxon>
        <taxon>Gelatoporiaceae</taxon>
        <taxon>Gelatoporia</taxon>
    </lineage>
</organism>
<feature type="non-terminal residue" evidence="1">
    <location>
        <position position="1"/>
    </location>
</feature>
<name>M2P993_CERS8</name>
<feature type="non-terminal residue" evidence="1">
    <location>
        <position position="62"/>
    </location>
</feature>
<proteinExistence type="predicted"/>
<evidence type="ECO:0000313" key="2">
    <source>
        <dbReference type="Proteomes" id="UP000016930"/>
    </source>
</evidence>
<gene>
    <name evidence="1" type="ORF">CERSUDRAFT_37791</name>
</gene>
<dbReference type="Proteomes" id="UP000016930">
    <property type="component" value="Unassembled WGS sequence"/>
</dbReference>